<dbReference type="InterPro" id="IPR039447">
    <property type="entry name" value="UreH-like_TM_dom"/>
</dbReference>
<keyword evidence="1" id="KW-0472">Membrane</keyword>
<keyword evidence="1" id="KW-1133">Transmembrane helix</keyword>
<feature type="transmembrane region" description="Helical" evidence="1">
    <location>
        <begin position="12"/>
        <end position="39"/>
    </location>
</feature>
<proteinExistence type="predicted"/>
<gene>
    <name evidence="3" type="ORF">DU000_02835</name>
</gene>
<accession>A0A368L7L5</accession>
<feature type="transmembrane region" description="Helical" evidence="1">
    <location>
        <begin position="280"/>
        <end position="300"/>
    </location>
</feature>
<dbReference type="OrthoDB" id="9798690at2"/>
<feature type="transmembrane region" description="Helical" evidence="1">
    <location>
        <begin position="174"/>
        <end position="194"/>
    </location>
</feature>
<comment type="caution">
    <text evidence="3">The sequence shown here is derived from an EMBL/GenBank/DDBJ whole genome shotgun (WGS) entry which is preliminary data.</text>
</comment>
<feature type="transmembrane region" description="Helical" evidence="1">
    <location>
        <begin position="206"/>
        <end position="227"/>
    </location>
</feature>
<dbReference type="Pfam" id="PF13386">
    <property type="entry name" value="DsbD_2"/>
    <property type="match status" value="1"/>
</dbReference>
<keyword evidence="1" id="KW-0812">Transmembrane</keyword>
<name>A0A368L7L5_9BURK</name>
<dbReference type="PANTHER" id="PTHR42208">
    <property type="entry name" value="HEAVY METAL TRANSPORTER-RELATED"/>
    <property type="match status" value="1"/>
</dbReference>
<dbReference type="AlphaFoldDB" id="A0A368L7L5"/>
<keyword evidence="4" id="KW-1185">Reference proteome</keyword>
<evidence type="ECO:0000259" key="2">
    <source>
        <dbReference type="Pfam" id="PF13386"/>
    </source>
</evidence>
<feature type="transmembrane region" description="Helical" evidence="1">
    <location>
        <begin position="92"/>
        <end position="115"/>
    </location>
</feature>
<dbReference type="PANTHER" id="PTHR42208:SF1">
    <property type="entry name" value="HEAVY METAL TRANSPORTER"/>
    <property type="match status" value="1"/>
</dbReference>
<reference evidence="3 4" key="1">
    <citation type="journal article" date="2018" name="Int. J. Syst. Evol. Microbiol.">
        <title>Parvibium lacunae gen. nov., sp. nov., a new member of the family Alcaligenaceae isolated from a freshwater pond.</title>
        <authorList>
            <person name="Chen W.M."/>
            <person name="Xie P.B."/>
            <person name="Hsu M.Y."/>
            <person name="Sheu S.Y."/>
        </authorList>
    </citation>
    <scope>NUCLEOTIDE SEQUENCE [LARGE SCALE GENOMIC DNA]</scope>
    <source>
        <strain evidence="3 4">KMB9</strain>
    </source>
</reference>
<dbReference type="Proteomes" id="UP000252357">
    <property type="component" value="Unassembled WGS sequence"/>
</dbReference>
<evidence type="ECO:0000313" key="4">
    <source>
        <dbReference type="Proteomes" id="UP000252357"/>
    </source>
</evidence>
<protein>
    <submittedName>
        <fullName evidence="3">Sulfite exporter TauE/SafE family protein</fullName>
    </submittedName>
</protein>
<organism evidence="3 4">
    <name type="scientific">Parvibium lacunae</name>
    <dbReference type="NCBI Taxonomy" id="1888893"/>
    <lineage>
        <taxon>Bacteria</taxon>
        <taxon>Pseudomonadati</taxon>
        <taxon>Pseudomonadota</taxon>
        <taxon>Betaproteobacteria</taxon>
        <taxon>Burkholderiales</taxon>
        <taxon>Alcaligenaceae</taxon>
        <taxon>Parvibium</taxon>
    </lineage>
</organism>
<evidence type="ECO:0000256" key="1">
    <source>
        <dbReference type="SAM" id="Phobius"/>
    </source>
</evidence>
<evidence type="ECO:0000313" key="3">
    <source>
        <dbReference type="EMBL" id="RCS59660.1"/>
    </source>
</evidence>
<feature type="domain" description="Urease accessory protein UreH-like transmembrane" evidence="2">
    <location>
        <begin position="15"/>
        <end position="230"/>
    </location>
</feature>
<sequence length="310" mass="33699">MSADLPTFIAQLLSLFTMGLLSSVHCLGMCGGIVSALAAQRRPPRPSHQQINISPVLLNSPVAQIGVTRQPATDKSCLSATQFSLAYNVGRLTTYTLTGILIGGLGSLSVAVGWLLPIQQWLATLANLLLIAMGLYLLRWWQGVLILEKIGTRIWPLIQPYTQQCLPLDSKPRIFIAGMLWGWLPCGLVYSMLFSALASGSAWRGGAVMLAFGLGTLPALFALGMAMSQAWPARSAMPEVESASSLKRHQREQKDIVWINYQRLAAGFIRMLRDPRSHKIAGLIILVFGLLGIFKIHPFAHIPGLASLCS</sequence>
<dbReference type="RefSeq" id="WP_114401808.1">
    <property type="nucleotide sequence ID" value="NZ_QPGB01000001.1"/>
</dbReference>
<feature type="transmembrane region" description="Helical" evidence="1">
    <location>
        <begin position="121"/>
        <end position="141"/>
    </location>
</feature>
<dbReference type="EMBL" id="QPGB01000001">
    <property type="protein sequence ID" value="RCS59660.1"/>
    <property type="molecule type" value="Genomic_DNA"/>
</dbReference>